<evidence type="ECO:0000313" key="5">
    <source>
        <dbReference type="Proteomes" id="UP000037688"/>
    </source>
</evidence>
<evidence type="ECO:0000259" key="3">
    <source>
        <dbReference type="SMART" id="SM00829"/>
    </source>
</evidence>
<dbReference type="Gene3D" id="3.40.50.720">
    <property type="entry name" value="NAD(P)-binding Rossmann-like Domain"/>
    <property type="match status" value="1"/>
</dbReference>
<dbReference type="GO" id="GO:0016651">
    <property type="term" value="F:oxidoreductase activity, acting on NAD(P)H"/>
    <property type="evidence" value="ECO:0007669"/>
    <property type="project" value="TreeGrafter"/>
</dbReference>
<dbReference type="InterPro" id="IPR013149">
    <property type="entry name" value="ADH-like_C"/>
</dbReference>
<dbReference type="PANTHER" id="PTHR48106:SF2">
    <property type="entry name" value="ZN2+-BINDING DEHYDROGENASE"/>
    <property type="match status" value="1"/>
</dbReference>
<keyword evidence="2" id="KW-0560">Oxidoreductase</keyword>
<gene>
    <name evidence="4" type="ORF">AMS66_06995</name>
</gene>
<dbReference type="GO" id="GO:0070402">
    <property type="term" value="F:NADPH binding"/>
    <property type="evidence" value="ECO:0007669"/>
    <property type="project" value="TreeGrafter"/>
</dbReference>
<sequence length="327" mass="35914">MKAKVIRYYRFGEPNEVMCIEEKELVPPGPGELAVRMCARPINPSDVIPVRGAYPHRTLLPAVPGFEGVGVVEAVGPGVSNQMLGRRVLPLKGENTWQEMVRTLDRNAIIVPDDINDQSASQIYINPITAWLICTDILHLTYGDTLIVNAGGSAIGRIFAQLSKILGFRMIALTRNDSHTAELYRLGAVSVVNTMEELLQERVAELTEGRGANAAVDCIGGADGEQLVSCLRPHGTVISVGLLSGISPLWHEMTHGTQVNVKLFWLKHWVERCSQERWEQVFNEVIELVREGRLLMANIGATYELANVKQAIATAESSIEGKVLLLS</sequence>
<dbReference type="Proteomes" id="UP000037688">
    <property type="component" value="Unassembled WGS sequence"/>
</dbReference>
<evidence type="ECO:0000313" key="4">
    <source>
        <dbReference type="EMBL" id="KOY17097.1"/>
    </source>
</evidence>
<dbReference type="InterPro" id="IPR013154">
    <property type="entry name" value="ADH-like_N"/>
</dbReference>
<dbReference type="InterPro" id="IPR020843">
    <property type="entry name" value="ER"/>
</dbReference>
<dbReference type="OrthoDB" id="9787435at2"/>
<dbReference type="Pfam" id="PF00107">
    <property type="entry name" value="ADH_zinc_N"/>
    <property type="match status" value="1"/>
</dbReference>
<keyword evidence="1" id="KW-0521">NADP</keyword>
<evidence type="ECO:0000256" key="1">
    <source>
        <dbReference type="ARBA" id="ARBA00022857"/>
    </source>
</evidence>
<dbReference type="EMBL" id="LITU01000045">
    <property type="protein sequence ID" value="KOY17097.1"/>
    <property type="molecule type" value="Genomic_DNA"/>
</dbReference>
<keyword evidence="5" id="KW-1185">Reference proteome</keyword>
<dbReference type="Gene3D" id="3.90.180.10">
    <property type="entry name" value="Medium-chain alcohol dehydrogenases, catalytic domain"/>
    <property type="match status" value="1"/>
</dbReference>
<dbReference type="Pfam" id="PF08240">
    <property type="entry name" value="ADH_N"/>
    <property type="match status" value="1"/>
</dbReference>
<evidence type="ECO:0000256" key="2">
    <source>
        <dbReference type="ARBA" id="ARBA00023002"/>
    </source>
</evidence>
<dbReference type="PANTHER" id="PTHR48106">
    <property type="entry name" value="QUINONE OXIDOREDUCTASE PIG3-RELATED"/>
    <property type="match status" value="1"/>
</dbReference>
<dbReference type="PATRIC" id="fig|1705561.3.peg.1131"/>
<feature type="domain" description="Enoyl reductase (ER)" evidence="3">
    <location>
        <begin position="13"/>
        <end position="325"/>
    </location>
</feature>
<dbReference type="InterPro" id="IPR036291">
    <property type="entry name" value="NAD(P)-bd_dom_sf"/>
</dbReference>
<protein>
    <submittedName>
        <fullName evidence="4">Alcohol dehydrogenase</fullName>
    </submittedName>
</protein>
<dbReference type="AlphaFoldDB" id="A0A0N0C5D8"/>
<dbReference type="SMART" id="SM00829">
    <property type="entry name" value="PKS_ER"/>
    <property type="match status" value="1"/>
</dbReference>
<organism evidence="4 5">
    <name type="scientific">Paenibacillus xylanivorans</name>
    <dbReference type="NCBI Taxonomy" id="1705561"/>
    <lineage>
        <taxon>Bacteria</taxon>
        <taxon>Bacillati</taxon>
        <taxon>Bacillota</taxon>
        <taxon>Bacilli</taxon>
        <taxon>Bacillales</taxon>
        <taxon>Paenibacillaceae</taxon>
        <taxon>Paenibacillus</taxon>
    </lineage>
</organism>
<dbReference type="RefSeq" id="WP_053780119.1">
    <property type="nucleotide sequence ID" value="NZ_LITU01000045.1"/>
</dbReference>
<comment type="caution">
    <text evidence="4">The sequence shown here is derived from an EMBL/GenBank/DDBJ whole genome shotgun (WGS) entry which is preliminary data.</text>
</comment>
<dbReference type="InterPro" id="IPR011032">
    <property type="entry name" value="GroES-like_sf"/>
</dbReference>
<reference evidence="4 5" key="1">
    <citation type="submission" date="2015-08" db="EMBL/GenBank/DDBJ databases">
        <title>Draft genome sequence of cellulolytic and xylanolytic Paenibacillus sp. A59, isolated from a decaying forest soil from Patagonia, Argentina.</title>
        <authorList>
            <person name="Ghio S."/>
            <person name="Caceres A.M."/>
            <person name="Talia P."/>
            <person name="Grasso D."/>
            <person name="Campos E."/>
        </authorList>
    </citation>
    <scope>NUCLEOTIDE SEQUENCE [LARGE SCALE GENOMIC DNA]</scope>
    <source>
        <strain evidence="4 5">A59</strain>
    </source>
</reference>
<accession>A0A0N0C5D8</accession>
<name>A0A0N0C5D8_9BACL</name>
<proteinExistence type="predicted"/>
<dbReference type="SUPFAM" id="SSF50129">
    <property type="entry name" value="GroES-like"/>
    <property type="match status" value="1"/>
</dbReference>
<dbReference type="SUPFAM" id="SSF51735">
    <property type="entry name" value="NAD(P)-binding Rossmann-fold domains"/>
    <property type="match status" value="1"/>
</dbReference>
<dbReference type="CDD" id="cd05282">
    <property type="entry name" value="ETR_like"/>
    <property type="match status" value="1"/>
</dbReference>